<dbReference type="CDD" id="cd06529">
    <property type="entry name" value="S24_LexA-like"/>
    <property type="match status" value="1"/>
</dbReference>
<evidence type="ECO:0000256" key="1">
    <source>
        <dbReference type="ARBA" id="ARBA00022491"/>
    </source>
</evidence>
<evidence type="ECO:0000256" key="4">
    <source>
        <dbReference type="ARBA" id="ARBA00022801"/>
    </source>
</evidence>
<keyword evidence="8" id="KW-0234">DNA repair</keyword>
<proteinExistence type="predicted"/>
<sequence>MDEKLTERQELVLKNIRDFYLDNGHAPSLTELQLMLNISTKRGVVNHLEALEKKGYIIRTSEPRGIKIVEDKIGEEVYEYLVGIPILGYANAGTPIALAEENHIGILQVDKKILKNSKDLFALIISGDSMNQRQIGEQLLKEGSYLIVKKNSEFTSGDVVVAIVDGCATVKNIKKEKEMVILYPQSSNSIHRPIYLDSKSDSIINGKVIKVLSNPVVN</sequence>
<feature type="domain" description="LexA repressor DNA-binding" evidence="11">
    <location>
        <begin position="3"/>
        <end position="61"/>
    </location>
</feature>
<gene>
    <name evidence="12" type="primary">lexA</name>
    <name evidence="12" type="ORF">GX888_01535</name>
</gene>
<keyword evidence="7" id="KW-0804">Transcription</keyword>
<keyword evidence="1" id="KW-0678">Repressor</keyword>
<evidence type="ECO:0000259" key="11">
    <source>
        <dbReference type="Pfam" id="PF01726"/>
    </source>
</evidence>
<dbReference type="GO" id="GO:0004252">
    <property type="term" value="F:serine-type endopeptidase activity"/>
    <property type="evidence" value="ECO:0007669"/>
    <property type="project" value="UniProtKB-EC"/>
</dbReference>
<dbReference type="Gene3D" id="1.10.10.10">
    <property type="entry name" value="Winged helix-like DNA-binding domain superfamily/Winged helix DNA-binding domain"/>
    <property type="match status" value="1"/>
</dbReference>
<evidence type="ECO:0000256" key="9">
    <source>
        <dbReference type="ARBA" id="ARBA00023236"/>
    </source>
</evidence>
<keyword evidence="5" id="KW-0805">Transcription regulation</keyword>
<dbReference type="AlphaFoldDB" id="A0A847VCZ3"/>
<dbReference type="InterPro" id="IPR050077">
    <property type="entry name" value="LexA_repressor"/>
</dbReference>
<dbReference type="Pfam" id="PF01726">
    <property type="entry name" value="LexA_DNA_bind"/>
    <property type="match status" value="1"/>
</dbReference>
<evidence type="ECO:0000259" key="10">
    <source>
        <dbReference type="Pfam" id="PF00717"/>
    </source>
</evidence>
<dbReference type="NCBIfam" id="TIGR00498">
    <property type="entry name" value="lexA"/>
    <property type="match status" value="1"/>
</dbReference>
<dbReference type="GO" id="GO:0006260">
    <property type="term" value="P:DNA replication"/>
    <property type="evidence" value="ECO:0007669"/>
    <property type="project" value="UniProtKB-KW"/>
</dbReference>
<evidence type="ECO:0000256" key="3">
    <source>
        <dbReference type="ARBA" id="ARBA00022763"/>
    </source>
</evidence>
<dbReference type="GO" id="GO:0009432">
    <property type="term" value="P:SOS response"/>
    <property type="evidence" value="ECO:0007669"/>
    <property type="project" value="UniProtKB-KW"/>
</dbReference>
<dbReference type="EC" id="3.4.21.88" evidence="12"/>
<organism evidence="12 13">
    <name type="scientific">Candidatus Dojkabacteria bacterium</name>
    <dbReference type="NCBI Taxonomy" id="2099670"/>
    <lineage>
        <taxon>Bacteria</taxon>
        <taxon>Candidatus Dojkabacteria</taxon>
    </lineage>
</organism>
<keyword evidence="2" id="KW-0235">DNA replication</keyword>
<dbReference type="SUPFAM" id="SSF46785">
    <property type="entry name" value="Winged helix' DNA-binding domain"/>
    <property type="match status" value="1"/>
</dbReference>
<name>A0A847VCZ3_9BACT</name>
<keyword evidence="3" id="KW-0227">DNA damage</keyword>
<dbReference type="InterPro" id="IPR039418">
    <property type="entry name" value="LexA-like"/>
</dbReference>
<dbReference type="InterPro" id="IPR036388">
    <property type="entry name" value="WH-like_DNA-bd_sf"/>
</dbReference>
<dbReference type="PANTHER" id="PTHR33516">
    <property type="entry name" value="LEXA REPRESSOR"/>
    <property type="match status" value="1"/>
</dbReference>
<dbReference type="InterPro" id="IPR015927">
    <property type="entry name" value="Peptidase_S24_S26A/B/C"/>
</dbReference>
<dbReference type="Pfam" id="PF00717">
    <property type="entry name" value="Peptidase_S24"/>
    <property type="match status" value="1"/>
</dbReference>
<dbReference type="EMBL" id="JAAZIL010000041">
    <property type="protein sequence ID" value="NLZ24416.1"/>
    <property type="molecule type" value="Genomic_DNA"/>
</dbReference>
<evidence type="ECO:0000256" key="2">
    <source>
        <dbReference type="ARBA" id="ARBA00022705"/>
    </source>
</evidence>
<evidence type="ECO:0000256" key="8">
    <source>
        <dbReference type="ARBA" id="ARBA00023204"/>
    </source>
</evidence>
<dbReference type="InterPro" id="IPR036286">
    <property type="entry name" value="LexA/Signal_pep-like_sf"/>
</dbReference>
<dbReference type="Gene3D" id="2.10.109.10">
    <property type="entry name" value="Umud Fragment, subunit A"/>
    <property type="match status" value="1"/>
</dbReference>
<keyword evidence="6" id="KW-0238">DNA-binding</keyword>
<dbReference type="PANTHER" id="PTHR33516:SF2">
    <property type="entry name" value="LEXA REPRESSOR-RELATED"/>
    <property type="match status" value="1"/>
</dbReference>
<keyword evidence="9" id="KW-0742">SOS response</keyword>
<evidence type="ECO:0000256" key="6">
    <source>
        <dbReference type="ARBA" id="ARBA00023125"/>
    </source>
</evidence>
<dbReference type="InterPro" id="IPR006200">
    <property type="entry name" value="LexA"/>
</dbReference>
<dbReference type="GO" id="GO:0045892">
    <property type="term" value="P:negative regulation of DNA-templated transcription"/>
    <property type="evidence" value="ECO:0007669"/>
    <property type="project" value="InterPro"/>
</dbReference>
<evidence type="ECO:0000313" key="13">
    <source>
        <dbReference type="Proteomes" id="UP000564033"/>
    </source>
</evidence>
<protein>
    <submittedName>
        <fullName evidence="12">Repressor LexA</fullName>
        <ecNumber evidence="12">3.4.21.88</ecNumber>
    </submittedName>
</protein>
<reference evidence="12 13" key="1">
    <citation type="journal article" date="2020" name="Biotechnol. Biofuels">
        <title>New insights from the biogas microbiome by comprehensive genome-resolved metagenomics of nearly 1600 species originating from multiple anaerobic digesters.</title>
        <authorList>
            <person name="Campanaro S."/>
            <person name="Treu L."/>
            <person name="Rodriguez-R L.M."/>
            <person name="Kovalovszki A."/>
            <person name="Ziels R.M."/>
            <person name="Maus I."/>
            <person name="Zhu X."/>
            <person name="Kougias P.G."/>
            <person name="Basile A."/>
            <person name="Luo G."/>
            <person name="Schluter A."/>
            <person name="Konstantinidis K.T."/>
            <person name="Angelidaki I."/>
        </authorList>
    </citation>
    <scope>NUCLEOTIDE SEQUENCE [LARGE SCALE GENOMIC DNA]</scope>
    <source>
        <strain evidence="12">AS19jrsBPTG_9</strain>
    </source>
</reference>
<evidence type="ECO:0000256" key="7">
    <source>
        <dbReference type="ARBA" id="ARBA00023163"/>
    </source>
</evidence>
<dbReference type="GO" id="GO:0006281">
    <property type="term" value="P:DNA repair"/>
    <property type="evidence" value="ECO:0007669"/>
    <property type="project" value="UniProtKB-KW"/>
</dbReference>
<evidence type="ECO:0000256" key="5">
    <source>
        <dbReference type="ARBA" id="ARBA00023015"/>
    </source>
</evidence>
<dbReference type="SUPFAM" id="SSF51306">
    <property type="entry name" value="LexA/Signal peptidase"/>
    <property type="match status" value="1"/>
</dbReference>
<comment type="caution">
    <text evidence="12">The sequence shown here is derived from an EMBL/GenBank/DDBJ whole genome shotgun (WGS) entry which is preliminary data.</text>
</comment>
<dbReference type="InterPro" id="IPR036390">
    <property type="entry name" value="WH_DNA-bd_sf"/>
</dbReference>
<accession>A0A847VCZ3</accession>
<keyword evidence="4 12" id="KW-0378">Hydrolase</keyword>
<dbReference type="GO" id="GO:0006508">
    <property type="term" value="P:proteolysis"/>
    <property type="evidence" value="ECO:0007669"/>
    <property type="project" value="InterPro"/>
</dbReference>
<evidence type="ECO:0000313" key="12">
    <source>
        <dbReference type="EMBL" id="NLZ24416.1"/>
    </source>
</evidence>
<feature type="domain" description="Peptidase S24/S26A/S26B/S26C" evidence="10">
    <location>
        <begin position="85"/>
        <end position="209"/>
    </location>
</feature>
<dbReference type="InterPro" id="IPR006199">
    <property type="entry name" value="LexA_DNA-bd_dom"/>
</dbReference>
<dbReference type="GO" id="GO:0003677">
    <property type="term" value="F:DNA binding"/>
    <property type="evidence" value="ECO:0007669"/>
    <property type="project" value="UniProtKB-KW"/>
</dbReference>
<dbReference type="Proteomes" id="UP000564033">
    <property type="component" value="Unassembled WGS sequence"/>
</dbReference>